<dbReference type="Proteomes" id="UP000326169">
    <property type="component" value="Unassembled WGS sequence"/>
</dbReference>
<evidence type="ECO:0000256" key="2">
    <source>
        <dbReference type="SAM" id="MobiDB-lite"/>
    </source>
</evidence>
<feature type="compositionally biased region" description="Acidic residues" evidence="2">
    <location>
        <begin position="112"/>
        <end position="122"/>
    </location>
</feature>
<feature type="coiled-coil region" evidence="1">
    <location>
        <begin position="268"/>
        <end position="295"/>
    </location>
</feature>
<protein>
    <submittedName>
        <fullName evidence="3">Uncharacterized protein</fullName>
    </submittedName>
</protein>
<proteinExistence type="predicted"/>
<feature type="region of interest" description="Disordered" evidence="2">
    <location>
        <begin position="102"/>
        <end position="153"/>
    </location>
</feature>
<keyword evidence="4" id="KW-1185">Reference proteome</keyword>
<evidence type="ECO:0000256" key="1">
    <source>
        <dbReference type="SAM" id="Coils"/>
    </source>
</evidence>
<evidence type="ECO:0000313" key="3">
    <source>
        <dbReference type="EMBL" id="GCE95849.1"/>
    </source>
</evidence>
<organism evidence="3 4">
    <name type="scientific">Limnospira platensis NIES-46</name>
    <dbReference type="NCBI Taxonomy" id="1236695"/>
    <lineage>
        <taxon>Bacteria</taxon>
        <taxon>Bacillati</taxon>
        <taxon>Cyanobacteriota</taxon>
        <taxon>Cyanophyceae</taxon>
        <taxon>Oscillatoriophycideae</taxon>
        <taxon>Oscillatoriales</taxon>
        <taxon>Sirenicapillariaceae</taxon>
        <taxon>Limnospira</taxon>
    </lineage>
</organism>
<reference evidence="3 4" key="1">
    <citation type="journal article" date="2019" name="J Genomics">
        <title>The Draft Genome of a Hydrogen-producing Cyanobacterium, Arthrospira platensis NIES-46.</title>
        <authorList>
            <person name="Suzuki S."/>
            <person name="Yamaguchi H."/>
            <person name="Kawachi M."/>
        </authorList>
    </citation>
    <scope>NUCLEOTIDE SEQUENCE [LARGE SCALE GENOMIC DNA]</scope>
    <source>
        <strain evidence="3 4">NIES-46</strain>
    </source>
</reference>
<gene>
    <name evidence="3" type="ORF">NIES46_39150</name>
</gene>
<name>A0A5M3TE75_LIMPL</name>
<sequence length="305" mass="34771">MVFPPPITIMAGSVKQIEHEIALLEEAIADIAQELHQCYSDYLQVLGDGLRQQLILATYHLCTQGYPEAFLKLSFARRQELQSQIRHHVSRSQNRLFNLVRAPISEQKPPSDEAETSDDVEPSPDRENTENEDNQKVRPSISTLKPISPSSPKPLLITPSHLLRWQENIEEATAKILHRLSHEINLLLQQSTILPQELPVALIEAASKTEPPLEATAGNTPNLLTLMVETEDENEEQTSRVTQLITVHLRISEIEFSDPRVMAGRHQIRNVIKRLNQLGRNYQKKLRERAVLQAEAAWRSSWFDE</sequence>
<keyword evidence="1" id="KW-0175">Coiled coil</keyword>
<comment type="caution">
    <text evidence="3">The sequence shown here is derived from an EMBL/GenBank/DDBJ whole genome shotgun (WGS) entry which is preliminary data.</text>
</comment>
<feature type="compositionally biased region" description="Low complexity" evidence="2">
    <location>
        <begin position="139"/>
        <end position="153"/>
    </location>
</feature>
<feature type="compositionally biased region" description="Basic and acidic residues" evidence="2">
    <location>
        <begin position="123"/>
        <end position="136"/>
    </location>
</feature>
<evidence type="ECO:0000313" key="4">
    <source>
        <dbReference type="Proteomes" id="UP000326169"/>
    </source>
</evidence>
<accession>A0A5M3TE75</accession>
<dbReference type="EMBL" id="BIMW01000150">
    <property type="protein sequence ID" value="GCE95849.1"/>
    <property type="molecule type" value="Genomic_DNA"/>
</dbReference>